<keyword evidence="1" id="KW-1133">Transmembrane helix</keyword>
<protein>
    <submittedName>
        <fullName evidence="4">Acyltransferase</fullName>
    </submittedName>
</protein>
<reference evidence="5" key="2">
    <citation type="submission" date="2023-07" db="EMBL/GenBank/DDBJ databases">
        <title>Ancylobacter moscoviensis sp. nov., facultatively methylotrophic bacteria from activated sludge and the reclassification of Starkeya novella (Starkey 1934) Kelly et al. 2000 as Ancylobacter novellus comb. nov., Starkeya koreensis Im et al. 2006 as Ancylobacter koreensis comb.nov., Angulomicrobium tetraedrale Vasil'eva et al. 1986 as Ancylobacter tetraedralis comb. nov., Angulomicrobium amanitiforme Fritz et al. 2004 as Ancylobacter amanitiformis comb. nov. and Methylorhabdus multivorans Doronina et al. 1996 as Ancylobacter multivorans comb. nov. and emended description of the genus Ancylobacter.</title>
        <authorList>
            <person name="Doronina N."/>
            <person name="Chemodurova A."/>
            <person name="Grouzdev D."/>
            <person name="Koziaeva V."/>
            <person name="Shi W."/>
            <person name="Wu L."/>
            <person name="Kaparullina E."/>
        </authorList>
    </citation>
    <scope>NUCLEOTIDE SEQUENCE [LARGE SCALE GENOMIC DNA]</scope>
    <source>
        <strain evidence="5">Jip08</strain>
    </source>
</reference>
<sequence>MADWRVFQPFRLPRFWLSGLQLDALPLGYIPAIDGLRAVAVLSVIIFHLGVGWLPGGFVGVDVFFIISGFVVAASVKAVRFDGIGQFFSFFYARRIRRIVPALVCCVLVTALFSALLIPVVFLSQTNERTGIAALVGLSNLYLIFIGNDYFSPSVELNPFTHTWSLAVEEQFYILFPLLWFACVSRKNTDGRGRVFSYFCVLSLLSIILCIILTYWYRVAAFYLIFSRFWELGAGVLLAVTVVAWSGVIRRLPTWGSDAGAMVAFLALAAAFLFADEARFPFPWALLPVTATAALICFVTARPDCGVARALSWRPVVYVGRTSYSLYLWHWPVFVLLKWTVGLDTAASQLSGLAMTVLFALTTYHLVEQPFRRSVRLSGRSGMVVAGGALGLIAAIAVTFGINQSKSWLSLSETRRADIWLPIKALDTANGCGVQSEQEAFARGERLLMTADCAKGVSRRVIYVLGDSHAIAYRPLLAAVVANSGDEVAIYRKSGCPFFRMTIANADASVACARFAAAAVEDVTSRAKSGDVVFLPSLRVPRFAEEWRGSANASSKSEPREPLSSRAVAEAEKTFAPLVARGVRIVVEAPKPLFKAAPFRCSDWFNASNPACRPGFDLGRAEFEQRALPAREAIDKLVEAVPAIVVWNPSAVLCPRDVCSAFSDGRPLFFDGDHLSRYGNAVLLPSFEAMLATL</sequence>
<dbReference type="Pfam" id="PF01757">
    <property type="entry name" value="Acyl_transf_3"/>
    <property type="match status" value="1"/>
</dbReference>
<dbReference type="InterPro" id="IPR050879">
    <property type="entry name" value="Acyltransferase_3"/>
</dbReference>
<reference evidence="4 5" key="1">
    <citation type="submission" date="2022-04" db="EMBL/GenBank/DDBJ databases">
        <authorList>
            <person name="Grouzdev D.S."/>
            <person name="Pantiukh K.S."/>
            <person name="Krutkina M.S."/>
        </authorList>
    </citation>
    <scope>NUCLEOTIDE SEQUENCE [LARGE SCALE GENOMIC DNA]</scope>
    <source>
        <strain evidence="4 5">Jip08</strain>
    </source>
</reference>
<dbReference type="Pfam" id="PF19040">
    <property type="entry name" value="SGNH"/>
    <property type="match status" value="1"/>
</dbReference>
<feature type="transmembrane region" description="Helical" evidence="1">
    <location>
        <begin position="99"/>
        <end position="123"/>
    </location>
</feature>
<keyword evidence="4" id="KW-0808">Transferase</keyword>
<proteinExistence type="predicted"/>
<dbReference type="GO" id="GO:0016746">
    <property type="term" value="F:acyltransferase activity"/>
    <property type="evidence" value="ECO:0007669"/>
    <property type="project" value="UniProtKB-KW"/>
</dbReference>
<accession>A0ABT0DNI1</accession>
<feature type="transmembrane region" description="Helical" evidence="1">
    <location>
        <begin position="229"/>
        <end position="248"/>
    </location>
</feature>
<feature type="transmembrane region" description="Helical" evidence="1">
    <location>
        <begin position="281"/>
        <end position="301"/>
    </location>
</feature>
<organism evidence="4 5">
    <name type="scientific">Ancylobacter koreensis</name>
    <dbReference type="NCBI Taxonomy" id="266121"/>
    <lineage>
        <taxon>Bacteria</taxon>
        <taxon>Pseudomonadati</taxon>
        <taxon>Pseudomonadota</taxon>
        <taxon>Alphaproteobacteria</taxon>
        <taxon>Hyphomicrobiales</taxon>
        <taxon>Xanthobacteraceae</taxon>
        <taxon>Ancylobacter</taxon>
    </lineage>
</organism>
<feature type="transmembrane region" description="Helical" evidence="1">
    <location>
        <begin position="195"/>
        <end position="217"/>
    </location>
</feature>
<evidence type="ECO:0000259" key="3">
    <source>
        <dbReference type="Pfam" id="PF19040"/>
    </source>
</evidence>
<dbReference type="EMBL" id="JALKCG010000004">
    <property type="protein sequence ID" value="MCK0208831.1"/>
    <property type="molecule type" value="Genomic_DNA"/>
</dbReference>
<feature type="transmembrane region" description="Helical" evidence="1">
    <location>
        <begin position="379"/>
        <end position="402"/>
    </location>
</feature>
<comment type="caution">
    <text evidence="4">The sequence shown here is derived from an EMBL/GenBank/DDBJ whole genome shotgun (WGS) entry which is preliminary data.</text>
</comment>
<dbReference type="PANTHER" id="PTHR23028">
    <property type="entry name" value="ACETYLTRANSFERASE"/>
    <property type="match status" value="1"/>
</dbReference>
<evidence type="ECO:0000313" key="5">
    <source>
        <dbReference type="Proteomes" id="UP001202867"/>
    </source>
</evidence>
<dbReference type="InterPro" id="IPR002656">
    <property type="entry name" value="Acyl_transf_3_dom"/>
</dbReference>
<evidence type="ECO:0000313" key="4">
    <source>
        <dbReference type="EMBL" id="MCK0208831.1"/>
    </source>
</evidence>
<evidence type="ECO:0000259" key="2">
    <source>
        <dbReference type="Pfam" id="PF01757"/>
    </source>
</evidence>
<dbReference type="InterPro" id="IPR043968">
    <property type="entry name" value="SGNH"/>
</dbReference>
<gene>
    <name evidence="4" type="ORF">MWN33_12405</name>
</gene>
<dbReference type="RefSeq" id="WP_247201111.1">
    <property type="nucleotide sequence ID" value="NZ_JALKCG010000004.1"/>
</dbReference>
<feature type="transmembrane region" description="Helical" evidence="1">
    <location>
        <begin position="163"/>
        <end position="183"/>
    </location>
</feature>
<feature type="domain" description="SGNH" evidence="3">
    <location>
        <begin position="453"/>
        <end position="688"/>
    </location>
</feature>
<evidence type="ECO:0000256" key="1">
    <source>
        <dbReference type="SAM" id="Phobius"/>
    </source>
</evidence>
<dbReference type="Proteomes" id="UP001202867">
    <property type="component" value="Unassembled WGS sequence"/>
</dbReference>
<keyword evidence="5" id="KW-1185">Reference proteome</keyword>
<name>A0ABT0DNI1_9HYPH</name>
<feature type="transmembrane region" description="Helical" evidence="1">
    <location>
        <begin position="35"/>
        <end position="54"/>
    </location>
</feature>
<feature type="transmembrane region" description="Helical" evidence="1">
    <location>
        <begin position="61"/>
        <end position="79"/>
    </location>
</feature>
<feature type="transmembrane region" description="Helical" evidence="1">
    <location>
        <begin position="347"/>
        <end position="367"/>
    </location>
</feature>
<feature type="domain" description="Acyltransferase 3" evidence="2">
    <location>
        <begin position="31"/>
        <end position="364"/>
    </location>
</feature>
<keyword evidence="1" id="KW-0812">Transmembrane</keyword>
<dbReference type="PANTHER" id="PTHR23028:SF53">
    <property type="entry name" value="ACYL_TRANSF_3 DOMAIN-CONTAINING PROTEIN"/>
    <property type="match status" value="1"/>
</dbReference>
<keyword evidence="1" id="KW-0472">Membrane</keyword>
<feature type="transmembrane region" description="Helical" evidence="1">
    <location>
        <begin position="255"/>
        <end position="275"/>
    </location>
</feature>
<keyword evidence="4" id="KW-0012">Acyltransferase</keyword>